<dbReference type="Pfam" id="PF00440">
    <property type="entry name" value="TetR_N"/>
    <property type="match status" value="1"/>
</dbReference>
<feature type="domain" description="HTH tetR-type" evidence="3">
    <location>
        <begin position="21"/>
        <end position="81"/>
    </location>
</feature>
<dbReference type="Proteomes" id="UP000429644">
    <property type="component" value="Unassembled WGS sequence"/>
</dbReference>
<keyword evidence="5" id="KW-1185">Reference proteome</keyword>
<dbReference type="PROSITE" id="PS50977">
    <property type="entry name" value="HTH_TETR_2"/>
    <property type="match status" value="1"/>
</dbReference>
<gene>
    <name evidence="4" type="ORF">GB882_16975</name>
</gene>
<evidence type="ECO:0000313" key="5">
    <source>
        <dbReference type="Proteomes" id="UP000429644"/>
    </source>
</evidence>
<dbReference type="InterPro" id="IPR009057">
    <property type="entry name" value="Homeodomain-like_sf"/>
</dbReference>
<dbReference type="EMBL" id="WHPD01003652">
    <property type="protein sequence ID" value="MPV90370.1"/>
    <property type="molecule type" value="Genomic_DNA"/>
</dbReference>
<dbReference type="Gene3D" id="1.10.357.10">
    <property type="entry name" value="Tetracycline Repressor, domain 2"/>
    <property type="match status" value="1"/>
</dbReference>
<dbReference type="InterPro" id="IPR050109">
    <property type="entry name" value="HTH-type_TetR-like_transc_reg"/>
</dbReference>
<proteinExistence type="predicted"/>
<evidence type="ECO:0000256" key="2">
    <source>
        <dbReference type="PROSITE-ProRule" id="PRU00335"/>
    </source>
</evidence>
<keyword evidence="1 2" id="KW-0238">DNA-binding</keyword>
<evidence type="ECO:0000259" key="3">
    <source>
        <dbReference type="PROSITE" id="PS50977"/>
    </source>
</evidence>
<name>A0A7J9V2M8_9MICO</name>
<dbReference type="Pfam" id="PF17940">
    <property type="entry name" value="TetR_C_31"/>
    <property type="match status" value="1"/>
</dbReference>
<dbReference type="GO" id="GO:0000976">
    <property type="term" value="F:transcription cis-regulatory region binding"/>
    <property type="evidence" value="ECO:0007669"/>
    <property type="project" value="TreeGrafter"/>
</dbReference>
<accession>A0A7J9V2M8</accession>
<dbReference type="AlphaFoldDB" id="A0A7J9V2M8"/>
<dbReference type="RefSeq" id="WP_152233170.1">
    <property type="nucleotide sequence ID" value="NZ_BAAAOT010000030.1"/>
</dbReference>
<dbReference type="PANTHER" id="PTHR30055">
    <property type="entry name" value="HTH-TYPE TRANSCRIPTIONAL REGULATOR RUTR"/>
    <property type="match status" value="1"/>
</dbReference>
<protein>
    <submittedName>
        <fullName evidence="4">TetR family transcriptional regulator</fullName>
    </submittedName>
</protein>
<dbReference type="InterPro" id="IPR041583">
    <property type="entry name" value="TetR_C_31"/>
</dbReference>
<dbReference type="SUPFAM" id="SSF46689">
    <property type="entry name" value="Homeodomain-like"/>
    <property type="match status" value="1"/>
</dbReference>
<organism evidence="4 5">
    <name type="scientific">Georgenia ruanii</name>
    <dbReference type="NCBI Taxonomy" id="348442"/>
    <lineage>
        <taxon>Bacteria</taxon>
        <taxon>Bacillati</taxon>
        <taxon>Actinomycetota</taxon>
        <taxon>Actinomycetes</taxon>
        <taxon>Micrococcales</taxon>
        <taxon>Bogoriellaceae</taxon>
        <taxon>Georgenia</taxon>
    </lineage>
</organism>
<evidence type="ECO:0000256" key="1">
    <source>
        <dbReference type="ARBA" id="ARBA00023125"/>
    </source>
</evidence>
<dbReference type="GO" id="GO:0003700">
    <property type="term" value="F:DNA-binding transcription factor activity"/>
    <property type="evidence" value="ECO:0007669"/>
    <property type="project" value="TreeGrafter"/>
</dbReference>
<dbReference type="PANTHER" id="PTHR30055:SF231">
    <property type="entry name" value="TRANSCRIPTIONAL REGULATORY PROTEIN (PROBABLY DEOR-FAMILY)-RELATED"/>
    <property type="match status" value="1"/>
</dbReference>
<dbReference type="InterPro" id="IPR001647">
    <property type="entry name" value="HTH_TetR"/>
</dbReference>
<feature type="DNA-binding region" description="H-T-H motif" evidence="2">
    <location>
        <begin position="44"/>
        <end position="63"/>
    </location>
</feature>
<dbReference type="OrthoDB" id="6929199at2"/>
<evidence type="ECO:0000313" key="4">
    <source>
        <dbReference type="EMBL" id="MPV90370.1"/>
    </source>
</evidence>
<sequence length="202" mass="22522">MLVSTARVGTSPGSRVRRYDPERRLRIVESALEVIEEHGIAALTFRAVAAAADVPLGSTTYHFVDKDELLEATVRLARERSRDTARVILADAVGRLGLSGGIAHLVEELTYHRHDRLVLEHDLYLAAIHRPSLRAESRRWSDDFAEIVGEYTDPLTGRTVGLLFDGLCLRAAVLDHRFRAADVEPLVHRLLQGMRLADRGIT</sequence>
<reference evidence="4 5" key="1">
    <citation type="submission" date="2019-10" db="EMBL/GenBank/DDBJ databases">
        <title>Georgenia wutianyii sp. nov. and Georgenia yuyongxinii sp. nov. isolated from plateau pika (Ochotona curzoniae) in the Qinghai-Tibet plateau of China.</title>
        <authorList>
            <person name="Tian Z."/>
        </authorList>
    </citation>
    <scope>NUCLEOTIDE SEQUENCE [LARGE SCALE GENOMIC DNA]</scope>
    <source>
        <strain evidence="4 5">JCM 15130</strain>
    </source>
</reference>
<comment type="caution">
    <text evidence="4">The sequence shown here is derived from an EMBL/GenBank/DDBJ whole genome shotgun (WGS) entry which is preliminary data.</text>
</comment>
<dbReference type="PRINTS" id="PR00455">
    <property type="entry name" value="HTHTETR"/>
</dbReference>